<sequence length="1137" mass="124315">MNGQGSNIPVSGQQSKGGAHRGRVRGQNLAENGPRNIPMLRVQADTPIPTSTHSTPGPGDQGSSLPAIHTPRSLIANDRSTLTLGKNGSSHKTNPEITSTNIKHLKIVPRATSTFPNKLRNQEVLSGGYGPQCVSLAPRNSNNNNPVATTHSSNMCAVSSSCNNGKYFSMSNSVGNNGHSLRGSVPFPPRLPTVNATASCTDSINRSNQMTLPVLQTLYTHTPTPSDVTSIVSRSAQSLRSSLITPAMSLTSNNERASLQSHGSQLTSSSMVGSTSKHFKDGDSSNTKHVFLQPSLPKHQDWQHYKPLSSAPSSAMDGSDNDSHSIAVPDNTTSNYNPDCNLSPHYGTDISSFPSRFTSPTHSANIYTRTAKKRALSISPSLSDGLDLTYIIRLSPTSLASYLVSRTSSTSGSPQPGQQGSFSHLSARNSSPYSQNGSANKCPGGSFTPFSMGPTENSIMDEIMNNFYVAPQSEMPFIEYNYSVGNFPSGLNMPGEYTHGIQDGSINHSYSDTGCQGQQVMGDFSVCSVQSSCMLSGRVEMVSTNVNRDIQSMSNCTSVNGIPSLPSYREAVEQNHHHHRHPRHELQNLHLSPYYQSHQKNLQQNYSLTHQNHQNGQYAQHLQQHHLQVKPGVQDINHCLQAMSPGLSPCLQVMSPGLSPCLQVMSPGVQLMSPSGVQLSPSGAQGIHPMGLSPALPSMNSSSMSPVYIPDSSAHMSQNSVLQEDREEDDPTICRWIDCGLMFKEQEELVRHLEKVHIDQRKADEFTCFWQGCPRQFRSFNARYKLLIHMRVHSGEKPNKCTFDGCTKAFSRLENLKIHLRSHTGERPYHCQHPGCEKAFSNSSDRAKHQRTHIDTKPYGCQVPGCSNRYTDPSSLRKHVKNHTKEQQQQQKKKLKKESLDAADIVNTCLTIQQIKPEGSPMDFNENSMGRSPHMGASCEIFPSFSFSSSHSSRCGTATAVTNMTSQQSPGSMNTGTLGVLEETNHSISRYLPPLNNGLSPRPLPPIPHQMVPQMGSMHSGHYGHDLYSCSQHITDISNTMHQQYVRPQYPQSLAGFNSCHMGAMQAQRMMNMQGFDPESFSVPLDGVSQSGFSEANLMPSIETLTVQSEPSMQQYLQLTAVDRCNSRTSVFADGTS</sequence>
<dbReference type="InterPro" id="IPR013087">
    <property type="entry name" value="Znf_C2H2_type"/>
</dbReference>
<keyword evidence="2" id="KW-0479">Metal-binding</keyword>
<keyword evidence="5" id="KW-0862">Zinc</keyword>
<gene>
    <name evidence="10" type="ORF">CUNI_LOCUS6230</name>
</gene>
<dbReference type="PANTHER" id="PTHR45718">
    <property type="entry name" value="TRANSCRIPTIONAL ACTIVATOR CUBITUS INTERRUPTUS"/>
    <property type="match status" value="1"/>
</dbReference>
<dbReference type="Pfam" id="PF23561">
    <property type="entry name" value="zf-C2H2_15"/>
    <property type="match status" value="1"/>
</dbReference>
<feature type="region of interest" description="Disordered" evidence="8">
    <location>
        <begin position="255"/>
        <end position="290"/>
    </location>
</feature>
<evidence type="ECO:0000259" key="9">
    <source>
        <dbReference type="PROSITE" id="PS50157"/>
    </source>
</evidence>
<evidence type="ECO:0000256" key="7">
    <source>
        <dbReference type="PROSITE-ProRule" id="PRU00042"/>
    </source>
</evidence>
<dbReference type="InterPro" id="IPR036236">
    <property type="entry name" value="Znf_C2H2_sf"/>
</dbReference>
<evidence type="ECO:0000256" key="4">
    <source>
        <dbReference type="ARBA" id="ARBA00022771"/>
    </source>
</evidence>
<feature type="domain" description="C2H2-type" evidence="9">
    <location>
        <begin position="732"/>
        <end position="762"/>
    </location>
</feature>
<dbReference type="InterPro" id="IPR056436">
    <property type="entry name" value="Znf-C2H2_ZIC1-5/GLI1-3-like"/>
</dbReference>
<dbReference type="FunFam" id="3.30.160.60:FF:000048">
    <property type="entry name" value="GLI family zinc finger 3"/>
    <property type="match status" value="1"/>
</dbReference>
<evidence type="ECO:0000313" key="10">
    <source>
        <dbReference type="EMBL" id="CAG5120672.1"/>
    </source>
</evidence>
<accession>A0A8S3YYW9</accession>
<dbReference type="InterPro" id="IPR043359">
    <property type="entry name" value="GLI-like"/>
</dbReference>
<dbReference type="FunFam" id="3.30.160.60:FF:000031">
    <property type="entry name" value="GLI family zinc finger 3"/>
    <property type="match status" value="1"/>
</dbReference>
<feature type="domain" description="C2H2-type" evidence="9">
    <location>
        <begin position="799"/>
        <end position="828"/>
    </location>
</feature>
<dbReference type="GO" id="GO:0008270">
    <property type="term" value="F:zinc ion binding"/>
    <property type="evidence" value="ECO:0007669"/>
    <property type="project" value="UniProtKB-KW"/>
</dbReference>
<dbReference type="PROSITE" id="PS50157">
    <property type="entry name" value="ZINC_FINGER_C2H2_2"/>
    <property type="match status" value="5"/>
</dbReference>
<evidence type="ECO:0000256" key="8">
    <source>
        <dbReference type="SAM" id="MobiDB-lite"/>
    </source>
</evidence>
<dbReference type="OrthoDB" id="3214149at2759"/>
<evidence type="ECO:0000256" key="5">
    <source>
        <dbReference type="ARBA" id="ARBA00022833"/>
    </source>
</evidence>
<dbReference type="SMART" id="SM00355">
    <property type="entry name" value="ZnF_C2H2"/>
    <property type="match status" value="5"/>
</dbReference>
<feature type="domain" description="C2H2-type" evidence="9">
    <location>
        <begin position="859"/>
        <end position="888"/>
    </location>
</feature>
<dbReference type="Gene3D" id="3.30.160.60">
    <property type="entry name" value="Classic Zinc Finger"/>
    <property type="match status" value="5"/>
</dbReference>
<dbReference type="Proteomes" id="UP000678393">
    <property type="component" value="Unassembled WGS sequence"/>
</dbReference>
<evidence type="ECO:0000256" key="1">
    <source>
        <dbReference type="ARBA" id="ARBA00004123"/>
    </source>
</evidence>
<comment type="caution">
    <text evidence="10">The sequence shown here is derived from an EMBL/GenBank/DDBJ whole genome shotgun (WGS) entry which is preliminary data.</text>
</comment>
<feature type="domain" description="C2H2-type" evidence="9">
    <location>
        <begin position="829"/>
        <end position="858"/>
    </location>
</feature>
<keyword evidence="11" id="KW-1185">Reference proteome</keyword>
<dbReference type="PANTHER" id="PTHR45718:SF7">
    <property type="entry name" value="C2H2-TYPE DOMAIN-CONTAINING PROTEIN"/>
    <property type="match status" value="1"/>
</dbReference>
<dbReference type="GO" id="GO:0000981">
    <property type="term" value="F:DNA-binding transcription factor activity, RNA polymerase II-specific"/>
    <property type="evidence" value="ECO:0007669"/>
    <property type="project" value="TreeGrafter"/>
</dbReference>
<dbReference type="GO" id="GO:0005634">
    <property type="term" value="C:nucleus"/>
    <property type="evidence" value="ECO:0007669"/>
    <property type="project" value="UniProtKB-SubCell"/>
</dbReference>
<feature type="region of interest" description="Disordered" evidence="8">
    <location>
        <begin position="302"/>
        <end position="336"/>
    </location>
</feature>
<feature type="region of interest" description="Disordered" evidence="8">
    <location>
        <begin position="406"/>
        <end position="447"/>
    </location>
</feature>
<dbReference type="SUPFAM" id="SSF57667">
    <property type="entry name" value="beta-beta-alpha zinc fingers"/>
    <property type="match status" value="3"/>
</dbReference>
<keyword evidence="6" id="KW-0539">Nucleus</keyword>
<feature type="region of interest" description="Disordered" evidence="8">
    <location>
        <begin position="1"/>
        <end position="39"/>
    </location>
</feature>
<comment type="subcellular location">
    <subcellularLocation>
        <location evidence="1">Nucleus</location>
    </subcellularLocation>
</comment>
<keyword evidence="3" id="KW-0677">Repeat</keyword>
<feature type="compositionally biased region" description="Low complexity" evidence="8">
    <location>
        <begin position="407"/>
        <end position="421"/>
    </location>
</feature>
<feature type="region of interest" description="Disordered" evidence="8">
    <location>
        <begin position="880"/>
        <end position="899"/>
    </location>
</feature>
<evidence type="ECO:0000256" key="6">
    <source>
        <dbReference type="ARBA" id="ARBA00023242"/>
    </source>
</evidence>
<keyword evidence="4 7" id="KW-0863">Zinc-finger</keyword>
<feature type="compositionally biased region" description="Polar residues" evidence="8">
    <location>
        <begin position="422"/>
        <end position="439"/>
    </location>
</feature>
<organism evidence="10 11">
    <name type="scientific">Candidula unifasciata</name>
    <dbReference type="NCBI Taxonomy" id="100452"/>
    <lineage>
        <taxon>Eukaryota</taxon>
        <taxon>Metazoa</taxon>
        <taxon>Spiralia</taxon>
        <taxon>Lophotrochozoa</taxon>
        <taxon>Mollusca</taxon>
        <taxon>Gastropoda</taxon>
        <taxon>Heterobranchia</taxon>
        <taxon>Euthyneura</taxon>
        <taxon>Panpulmonata</taxon>
        <taxon>Eupulmonata</taxon>
        <taxon>Stylommatophora</taxon>
        <taxon>Helicina</taxon>
        <taxon>Helicoidea</taxon>
        <taxon>Geomitridae</taxon>
        <taxon>Candidula</taxon>
    </lineage>
</organism>
<dbReference type="GO" id="GO:0000978">
    <property type="term" value="F:RNA polymerase II cis-regulatory region sequence-specific DNA binding"/>
    <property type="evidence" value="ECO:0007669"/>
    <property type="project" value="TreeGrafter"/>
</dbReference>
<feature type="compositionally biased region" description="Polar residues" evidence="8">
    <location>
        <begin position="255"/>
        <end position="276"/>
    </location>
</feature>
<dbReference type="FunFam" id="3.30.160.60:FF:000453">
    <property type="entry name" value="GLIS family zinc finger 3"/>
    <property type="match status" value="1"/>
</dbReference>
<protein>
    <recommendedName>
        <fullName evidence="9">C2H2-type domain-containing protein</fullName>
    </recommendedName>
</protein>
<evidence type="ECO:0000256" key="3">
    <source>
        <dbReference type="ARBA" id="ARBA00022737"/>
    </source>
</evidence>
<feature type="domain" description="C2H2-type" evidence="9">
    <location>
        <begin position="771"/>
        <end position="798"/>
    </location>
</feature>
<dbReference type="PROSITE" id="PS00028">
    <property type="entry name" value="ZINC_FINGER_C2H2_1"/>
    <property type="match status" value="4"/>
</dbReference>
<feature type="compositionally biased region" description="Polar residues" evidence="8">
    <location>
        <begin position="1"/>
        <end position="16"/>
    </location>
</feature>
<dbReference type="FunFam" id="3.30.160.60:FF:000036">
    <property type="entry name" value="GLI family zinc finger 3"/>
    <property type="match status" value="1"/>
</dbReference>
<dbReference type="EMBL" id="CAJHNH020000948">
    <property type="protein sequence ID" value="CAG5120672.1"/>
    <property type="molecule type" value="Genomic_DNA"/>
</dbReference>
<dbReference type="Pfam" id="PF00096">
    <property type="entry name" value="zf-C2H2"/>
    <property type="match status" value="1"/>
</dbReference>
<dbReference type="AlphaFoldDB" id="A0A8S3YYW9"/>
<evidence type="ECO:0000313" key="11">
    <source>
        <dbReference type="Proteomes" id="UP000678393"/>
    </source>
</evidence>
<name>A0A8S3YYW9_9EUPU</name>
<evidence type="ECO:0000256" key="2">
    <source>
        <dbReference type="ARBA" id="ARBA00022723"/>
    </source>
</evidence>
<proteinExistence type="predicted"/>
<reference evidence="10" key="1">
    <citation type="submission" date="2021-04" db="EMBL/GenBank/DDBJ databases">
        <authorList>
            <consortium name="Molecular Ecology Group"/>
        </authorList>
    </citation>
    <scope>NUCLEOTIDE SEQUENCE</scope>
</reference>